<proteinExistence type="inferred from homology"/>
<evidence type="ECO:0000256" key="4">
    <source>
        <dbReference type="ARBA" id="ARBA00022737"/>
    </source>
</evidence>
<dbReference type="EMBL" id="UINC01072634">
    <property type="protein sequence ID" value="SVC08413.1"/>
    <property type="molecule type" value="Genomic_DNA"/>
</dbReference>
<evidence type="ECO:0000259" key="8">
    <source>
        <dbReference type="PROSITE" id="PS51712"/>
    </source>
</evidence>
<comment type="similarity">
    <text evidence="1">Belongs to the TRAFAC class TrmE-Era-EngA-EngB-Septin-like GTPase superfamily. EngA (Der) GTPase family.</text>
</comment>
<sequence length="321" mass="36371">HQSVDFYRLGVEQVFPISAEHDRGIGELLEVASQLVTLQEEKPKQEDEQLIKVAVVGKPNAGKSSLVNALLGEQRMIVDSIPGTTRDPVDSLCFFQDKRFLLVDTAGIRRKGRVSQKVETYSVVAALKAIERADVALLVMDSTELVSEQVMRIAGYVMDRARALVIVLSKWDLVDTRQLNIKKAEQLVFDKLNFIDFAPLVPVSALKGDRVDRLFGLIQKVHGQYTRRIKTSDLNSVMQLIVERHPPPAKSGRPTKIYYSNQISVAPPSFVFMTNHPEKTNFSYERYVTNQLRHYFGFEGTPLQLIWRKKSASRERGSKRS</sequence>
<keyword evidence="5" id="KW-0547">Nucleotide-binding</keyword>
<dbReference type="FunFam" id="3.30.300.20:FF:000004">
    <property type="entry name" value="GTPase Der"/>
    <property type="match status" value="1"/>
</dbReference>
<evidence type="ECO:0000313" key="9">
    <source>
        <dbReference type="EMBL" id="SVC08413.1"/>
    </source>
</evidence>
<feature type="domain" description="EngA-type G" evidence="8">
    <location>
        <begin position="51"/>
        <end position="226"/>
    </location>
</feature>
<dbReference type="InterPro" id="IPR016484">
    <property type="entry name" value="GTPase_Der"/>
</dbReference>
<dbReference type="AlphaFoldDB" id="A0A382JBE2"/>
<dbReference type="Pfam" id="PF14714">
    <property type="entry name" value="KH_dom-like"/>
    <property type="match status" value="1"/>
</dbReference>
<dbReference type="GO" id="GO:0043022">
    <property type="term" value="F:ribosome binding"/>
    <property type="evidence" value="ECO:0007669"/>
    <property type="project" value="TreeGrafter"/>
</dbReference>
<dbReference type="SUPFAM" id="SSF52540">
    <property type="entry name" value="P-loop containing nucleoside triphosphate hydrolases"/>
    <property type="match status" value="1"/>
</dbReference>
<dbReference type="InterPro" id="IPR027417">
    <property type="entry name" value="P-loop_NTPase"/>
</dbReference>
<dbReference type="NCBIfam" id="TIGR03594">
    <property type="entry name" value="GTPase_EngA"/>
    <property type="match status" value="1"/>
</dbReference>
<gene>
    <name evidence="9" type="ORF">METZ01_LOCUS261267</name>
</gene>
<evidence type="ECO:0000256" key="1">
    <source>
        <dbReference type="ARBA" id="ARBA00008279"/>
    </source>
</evidence>
<reference evidence="9" key="1">
    <citation type="submission" date="2018-05" db="EMBL/GenBank/DDBJ databases">
        <authorList>
            <person name="Lanie J.A."/>
            <person name="Ng W.-L."/>
            <person name="Kazmierczak K.M."/>
            <person name="Andrzejewski T.M."/>
            <person name="Davidsen T.M."/>
            <person name="Wayne K.J."/>
            <person name="Tettelin H."/>
            <person name="Glass J.I."/>
            <person name="Rusch D."/>
            <person name="Podicherti R."/>
            <person name="Tsui H.-C.T."/>
            <person name="Winkler M.E."/>
        </authorList>
    </citation>
    <scope>NUCLEOTIDE SEQUENCE</scope>
</reference>
<dbReference type="PRINTS" id="PR00326">
    <property type="entry name" value="GTP1OBG"/>
</dbReference>
<keyword evidence="3" id="KW-0690">Ribosome biogenesis</keyword>
<accession>A0A382JBE2</accession>
<dbReference type="InterPro" id="IPR032859">
    <property type="entry name" value="KH_dom-like"/>
</dbReference>
<keyword evidence="4" id="KW-0677">Repeat</keyword>
<dbReference type="InterPro" id="IPR031166">
    <property type="entry name" value="G_ENGA"/>
</dbReference>
<dbReference type="GO" id="GO:0005525">
    <property type="term" value="F:GTP binding"/>
    <property type="evidence" value="ECO:0007669"/>
    <property type="project" value="UniProtKB-KW"/>
</dbReference>
<dbReference type="Pfam" id="PF01926">
    <property type="entry name" value="MMR_HSR1"/>
    <property type="match status" value="1"/>
</dbReference>
<dbReference type="PANTHER" id="PTHR43834">
    <property type="entry name" value="GTPASE DER"/>
    <property type="match status" value="1"/>
</dbReference>
<feature type="non-terminal residue" evidence="9">
    <location>
        <position position="1"/>
    </location>
</feature>
<dbReference type="GO" id="GO:0042254">
    <property type="term" value="P:ribosome biogenesis"/>
    <property type="evidence" value="ECO:0007669"/>
    <property type="project" value="UniProtKB-KW"/>
</dbReference>
<evidence type="ECO:0000256" key="7">
    <source>
        <dbReference type="ARBA" id="ARBA00032345"/>
    </source>
</evidence>
<dbReference type="FunFam" id="3.40.50.300:FF:000040">
    <property type="entry name" value="GTPase Der"/>
    <property type="match status" value="1"/>
</dbReference>
<keyword evidence="6" id="KW-0342">GTP-binding</keyword>
<evidence type="ECO:0000256" key="3">
    <source>
        <dbReference type="ARBA" id="ARBA00022517"/>
    </source>
</evidence>
<dbReference type="PANTHER" id="PTHR43834:SF6">
    <property type="entry name" value="GTPASE DER"/>
    <property type="match status" value="1"/>
</dbReference>
<dbReference type="Gene3D" id="3.40.50.300">
    <property type="entry name" value="P-loop containing nucleotide triphosphate hydrolases"/>
    <property type="match status" value="1"/>
</dbReference>
<dbReference type="CDD" id="cd01895">
    <property type="entry name" value="EngA2"/>
    <property type="match status" value="1"/>
</dbReference>
<dbReference type="InterPro" id="IPR005225">
    <property type="entry name" value="Small_GTP-bd"/>
</dbReference>
<dbReference type="NCBIfam" id="TIGR00231">
    <property type="entry name" value="small_GTP"/>
    <property type="match status" value="1"/>
</dbReference>
<dbReference type="InterPro" id="IPR015946">
    <property type="entry name" value="KH_dom-like_a/b"/>
</dbReference>
<dbReference type="PROSITE" id="PS51712">
    <property type="entry name" value="G_ENGA"/>
    <property type="match status" value="1"/>
</dbReference>
<evidence type="ECO:0000256" key="2">
    <source>
        <dbReference type="ARBA" id="ARBA00020953"/>
    </source>
</evidence>
<dbReference type="Gene3D" id="3.30.300.20">
    <property type="match status" value="1"/>
</dbReference>
<dbReference type="InterPro" id="IPR006073">
    <property type="entry name" value="GTP-bd"/>
</dbReference>
<protein>
    <recommendedName>
        <fullName evidence="2">GTPase Der</fullName>
    </recommendedName>
    <alternativeName>
        <fullName evidence="7">GTP-binding protein EngA</fullName>
    </alternativeName>
</protein>
<name>A0A382JBE2_9ZZZZ</name>
<evidence type="ECO:0000256" key="6">
    <source>
        <dbReference type="ARBA" id="ARBA00023134"/>
    </source>
</evidence>
<evidence type="ECO:0000256" key="5">
    <source>
        <dbReference type="ARBA" id="ARBA00022741"/>
    </source>
</evidence>
<organism evidence="9">
    <name type="scientific">marine metagenome</name>
    <dbReference type="NCBI Taxonomy" id="408172"/>
    <lineage>
        <taxon>unclassified sequences</taxon>
        <taxon>metagenomes</taxon>
        <taxon>ecological metagenomes</taxon>
    </lineage>
</organism>